<name>A0A812RUE1_9DINO</name>
<feature type="region of interest" description="Disordered" evidence="1">
    <location>
        <begin position="1"/>
        <end position="29"/>
    </location>
</feature>
<feature type="compositionally biased region" description="Basic and acidic residues" evidence="1">
    <location>
        <begin position="452"/>
        <end position="467"/>
    </location>
</feature>
<accession>A0A812RUE1</accession>
<evidence type="ECO:0000256" key="1">
    <source>
        <dbReference type="SAM" id="MobiDB-lite"/>
    </source>
</evidence>
<gene>
    <name evidence="2" type="ORF">SNEC2469_LOCUS12699</name>
</gene>
<keyword evidence="3" id="KW-1185">Reference proteome</keyword>
<feature type="region of interest" description="Disordered" evidence="1">
    <location>
        <begin position="743"/>
        <end position="762"/>
    </location>
</feature>
<dbReference type="AlphaFoldDB" id="A0A812RUE1"/>
<evidence type="ECO:0000313" key="2">
    <source>
        <dbReference type="EMBL" id="CAE7456221.1"/>
    </source>
</evidence>
<feature type="region of interest" description="Disordered" evidence="1">
    <location>
        <begin position="439"/>
        <end position="479"/>
    </location>
</feature>
<sequence length="880" mass="95896">MGTKVAPRCQSPRPHNTGQQLENRHQRTGDVSWTTEIDCPAGADYPLLVFEVSQHKGARKVQLKTRLLPILVPMIGVHGKCWVDEAVKAFRDAGGSGPRGTEDHCIFLEGDLLRTTQAIYSRELCAAPARRLQDMIREIAEEGSSSAGEGSGKPAEVKVGLSRETLRAFADHGIDTLSKLAYSCGQPGSPLPQTEFDDFVANLIPSALLREKGSVKRLLFESQALLLNDLREQVTQPDKWSTKDVPTVERQKRMEAVKASIPGVVVEGPLEPSHGLLNAACRMEREGQLRYIAPEQCGTRMYEIQNVKAQSKVLSLEEGKLAISEEKGLPEVACGSALLLQEALKRRGVALQFAGVASFLAHEKYIQKLFAHMGREPPPGHARTSVHQLLTADKHVWTKMIEDEVSAKRGPDGRYPVDDALLPALQSYDVTVCLLPREAARENKKRPPPKKFAQDRDPKIPKSDPSKGKGKHKRATWQPSVPEAIRKLGGHAQTPDKKRICFSRVSQKGEVRWAPHRGFDVQMPDVNRPPLHGSKSVDILPLISLLESETLSRGLRKHTSAFPACTRLLCQLVLRVFPDADFSAVAIFKNLRTSLHVDINNEVNSCNYLIPVTNFEGGEVWQQGPGTHVVQDELGYNLTGSVLRVADGPCVLNPRVTHCTLPWTGDRVLVVAFKPAHASDLSLAFREQLIGLGFPARSFEKATADQLGPGSPNVPHVLKEADQSFTPNPNVQPDVPMPCEVATLNDSSNSNSRSAEPSAIKQNPLDADVRLAGIFATPPNSGETAAAAVAFLGELVLEAISRGVICVIGPNVESGGRTLDSVVPQPLKETLDALENMDDAEVTALRAKVWAEDLRGSPTIFFVDNNGVRDAAISGNVKSS</sequence>
<dbReference type="EMBL" id="CAJNJA010020177">
    <property type="protein sequence ID" value="CAE7456221.1"/>
    <property type="molecule type" value="Genomic_DNA"/>
</dbReference>
<feature type="compositionally biased region" description="Low complexity" evidence="1">
    <location>
        <begin position="745"/>
        <end position="754"/>
    </location>
</feature>
<feature type="non-terminal residue" evidence="2">
    <location>
        <position position="1"/>
    </location>
</feature>
<proteinExistence type="predicted"/>
<organism evidence="2 3">
    <name type="scientific">Symbiodinium necroappetens</name>
    <dbReference type="NCBI Taxonomy" id="1628268"/>
    <lineage>
        <taxon>Eukaryota</taxon>
        <taxon>Sar</taxon>
        <taxon>Alveolata</taxon>
        <taxon>Dinophyceae</taxon>
        <taxon>Suessiales</taxon>
        <taxon>Symbiodiniaceae</taxon>
        <taxon>Symbiodinium</taxon>
    </lineage>
</organism>
<dbReference type="Proteomes" id="UP000601435">
    <property type="component" value="Unassembled WGS sequence"/>
</dbReference>
<comment type="caution">
    <text evidence="2">The sequence shown here is derived from an EMBL/GenBank/DDBJ whole genome shotgun (WGS) entry which is preliminary data.</text>
</comment>
<protein>
    <submittedName>
        <fullName evidence="2">Uncharacterized protein</fullName>
    </submittedName>
</protein>
<evidence type="ECO:0000313" key="3">
    <source>
        <dbReference type="Proteomes" id="UP000601435"/>
    </source>
</evidence>
<reference evidence="2" key="1">
    <citation type="submission" date="2021-02" db="EMBL/GenBank/DDBJ databases">
        <authorList>
            <person name="Dougan E. K."/>
            <person name="Rhodes N."/>
            <person name="Thang M."/>
            <person name="Chan C."/>
        </authorList>
    </citation>
    <scope>NUCLEOTIDE SEQUENCE</scope>
</reference>
<dbReference type="OrthoDB" id="424362at2759"/>